<comment type="caution">
    <text evidence="2">The sequence shown here is derived from an EMBL/GenBank/DDBJ whole genome shotgun (WGS) entry which is preliminary data.</text>
</comment>
<dbReference type="SUPFAM" id="SSF53474">
    <property type="entry name" value="alpha/beta-Hydrolases"/>
    <property type="match status" value="1"/>
</dbReference>
<accession>A0A318RLT3</accession>
<protein>
    <submittedName>
        <fullName evidence="2">Pimeloyl-ACP methyl ester carboxylesterase</fullName>
    </submittedName>
</protein>
<gene>
    <name evidence="2" type="ORF">DFR67_103185</name>
</gene>
<dbReference type="GO" id="GO:0003824">
    <property type="term" value="F:catalytic activity"/>
    <property type="evidence" value="ECO:0007669"/>
    <property type="project" value="UniProtKB-ARBA"/>
</dbReference>
<dbReference type="RefSeq" id="WP_342766712.1">
    <property type="nucleotide sequence ID" value="NZ_QJSP01000003.1"/>
</dbReference>
<keyword evidence="3" id="KW-1185">Reference proteome</keyword>
<dbReference type="InterPro" id="IPR029058">
    <property type="entry name" value="AB_hydrolase_fold"/>
</dbReference>
<dbReference type="Pfam" id="PF00561">
    <property type="entry name" value="Abhydrolase_1"/>
    <property type="match status" value="1"/>
</dbReference>
<proteinExistence type="predicted"/>
<dbReference type="Proteomes" id="UP000247591">
    <property type="component" value="Unassembled WGS sequence"/>
</dbReference>
<dbReference type="EMBL" id="QJSP01000003">
    <property type="protein sequence ID" value="PYE19273.1"/>
    <property type="molecule type" value="Genomic_DNA"/>
</dbReference>
<dbReference type="Gene3D" id="3.40.50.1820">
    <property type="entry name" value="alpha/beta hydrolase"/>
    <property type="match status" value="1"/>
</dbReference>
<evidence type="ECO:0000313" key="2">
    <source>
        <dbReference type="EMBL" id="PYE19273.1"/>
    </source>
</evidence>
<feature type="domain" description="AB hydrolase-1" evidence="1">
    <location>
        <begin position="39"/>
        <end position="168"/>
    </location>
</feature>
<name>A0A318RLT3_WILLI</name>
<evidence type="ECO:0000313" key="3">
    <source>
        <dbReference type="Proteomes" id="UP000247591"/>
    </source>
</evidence>
<sequence>MKTHTVTVPGATLTYDVRDGSSPDDVPLVLIASPMDASGFTSLAPHFPERTIVTYDPRNTGRSVRDDPTAPVTPEQHAEDLHAVLGAVGAQGVDVFASSGGAVNALALVERYPEDIRLLVAHEPPAGGVLPDRDAVRAACDDMVETYLRSGQGPSTAKFINFVMQRGEIPADYLAQPDPDPAAFGLPTEDDGDRTDPMMTNMQGGVAQYTPDVDALRAATTEIVIAVGEESGGPTDGEMAGRSAYAVAALLGREAVVFPSHHAGFLGGEFRADGQAGRVRRETASSVEPVLEVLRRQIAPASAGATLV</sequence>
<evidence type="ECO:0000259" key="1">
    <source>
        <dbReference type="Pfam" id="PF00561"/>
    </source>
</evidence>
<reference evidence="2 3" key="1">
    <citation type="submission" date="2018-06" db="EMBL/GenBank/DDBJ databases">
        <title>Genomic Encyclopedia of Type Strains, Phase IV (KMG-IV): sequencing the most valuable type-strain genomes for metagenomic binning, comparative biology and taxonomic classification.</title>
        <authorList>
            <person name="Goeker M."/>
        </authorList>
    </citation>
    <scope>NUCLEOTIDE SEQUENCE [LARGE SCALE GENOMIC DNA]</scope>
    <source>
        <strain evidence="2 3">DSM 45521</strain>
    </source>
</reference>
<dbReference type="AlphaFoldDB" id="A0A318RLT3"/>
<dbReference type="InterPro" id="IPR000073">
    <property type="entry name" value="AB_hydrolase_1"/>
</dbReference>
<organism evidence="2 3">
    <name type="scientific">Williamsia limnetica</name>
    <dbReference type="NCBI Taxonomy" id="882452"/>
    <lineage>
        <taxon>Bacteria</taxon>
        <taxon>Bacillati</taxon>
        <taxon>Actinomycetota</taxon>
        <taxon>Actinomycetes</taxon>
        <taxon>Mycobacteriales</taxon>
        <taxon>Nocardiaceae</taxon>
        <taxon>Williamsia</taxon>
    </lineage>
</organism>